<dbReference type="RefSeq" id="XP_032062676.1">
    <property type="nucleotide sequence ID" value="XM_032206785.1"/>
</dbReference>
<keyword evidence="4" id="KW-0597">Phosphoprotein</keyword>
<feature type="domain" description="WWE" evidence="14">
    <location>
        <begin position="401"/>
        <end position="487"/>
    </location>
</feature>
<dbReference type="Gene3D" id="3.90.228.10">
    <property type="match status" value="1"/>
</dbReference>
<evidence type="ECO:0000256" key="10">
    <source>
        <dbReference type="ARBA" id="ARBA00024347"/>
    </source>
</evidence>
<evidence type="ECO:0000259" key="13">
    <source>
        <dbReference type="PROSITE" id="PS50103"/>
    </source>
</evidence>
<dbReference type="Proteomes" id="UP000504639">
    <property type="component" value="Chromosome 1"/>
</dbReference>
<feature type="domain" description="C3H1-type" evidence="13">
    <location>
        <begin position="164"/>
        <end position="185"/>
    </location>
</feature>
<evidence type="ECO:0000256" key="4">
    <source>
        <dbReference type="ARBA" id="ARBA00022553"/>
    </source>
</evidence>
<evidence type="ECO:0000256" key="7">
    <source>
        <dbReference type="ARBA" id="ARBA00022771"/>
    </source>
</evidence>
<dbReference type="InterPro" id="IPR036388">
    <property type="entry name" value="WH-like_DNA-bd_sf"/>
</dbReference>
<dbReference type="SUPFAM" id="SSF56399">
    <property type="entry name" value="ADP-ribosylation"/>
    <property type="match status" value="1"/>
</dbReference>
<feature type="domain" description="C3H1-type" evidence="13">
    <location>
        <begin position="83"/>
        <end position="106"/>
    </location>
</feature>
<evidence type="ECO:0000256" key="3">
    <source>
        <dbReference type="ARBA" id="ARBA00022490"/>
    </source>
</evidence>
<keyword evidence="9" id="KW-0539">Nucleus</keyword>
<dbReference type="InterPro" id="IPR051712">
    <property type="entry name" value="ARTD-AVP"/>
</dbReference>
<comment type="similarity">
    <text evidence="10">Belongs to the ARTD/PARP family.</text>
</comment>
<evidence type="ECO:0000313" key="17">
    <source>
        <dbReference type="RefSeq" id="XP_032062676.1"/>
    </source>
</evidence>
<proteinExistence type="inferred from homology"/>
<dbReference type="InParanoid" id="A0A6J3EG18"/>
<dbReference type="InterPro" id="IPR037197">
    <property type="entry name" value="WWE_dom_sf"/>
</dbReference>
<feature type="zinc finger region" description="C3H1-type" evidence="11">
    <location>
        <begin position="83"/>
        <end position="106"/>
    </location>
</feature>
<feature type="zinc finger region" description="C3H1-type" evidence="11">
    <location>
        <begin position="164"/>
        <end position="185"/>
    </location>
</feature>
<dbReference type="GO" id="GO:0003950">
    <property type="term" value="F:NAD+ poly-ADP-ribosyltransferase activity"/>
    <property type="evidence" value="ECO:0007669"/>
    <property type="project" value="InterPro"/>
</dbReference>
<reference evidence="17" key="1">
    <citation type="submission" date="2025-08" db="UniProtKB">
        <authorList>
            <consortium name="RefSeq"/>
        </authorList>
    </citation>
    <scope>IDENTIFICATION</scope>
    <source>
        <tissue evidence="17">Lung</tissue>
    </source>
</reference>
<keyword evidence="5 11" id="KW-0479">Metal-binding</keyword>
<dbReference type="AlphaFoldDB" id="A0A6J3EG18"/>
<gene>
    <name evidence="17" type="primary">LOC116501262</name>
</gene>
<dbReference type="GO" id="GO:0061014">
    <property type="term" value="P:positive regulation of mRNA catabolic process"/>
    <property type="evidence" value="ECO:0007669"/>
    <property type="project" value="TreeGrafter"/>
</dbReference>
<dbReference type="GO" id="GO:0005737">
    <property type="term" value="C:cytoplasm"/>
    <property type="evidence" value="ECO:0007669"/>
    <property type="project" value="UniProtKB-SubCell"/>
</dbReference>
<dbReference type="PANTHER" id="PTHR45740">
    <property type="entry name" value="POLY [ADP-RIBOSE] POLYMERASE"/>
    <property type="match status" value="1"/>
</dbReference>
<protein>
    <submittedName>
        <fullName evidence="17">Zinc finger CCCH-type antiviral protein 1-like isoform X1</fullName>
    </submittedName>
</protein>
<dbReference type="Gene3D" id="1.10.10.10">
    <property type="entry name" value="Winged helix-like DNA-binding domain superfamily/Winged helix DNA-binding domain"/>
    <property type="match status" value="1"/>
</dbReference>
<evidence type="ECO:0000256" key="8">
    <source>
        <dbReference type="ARBA" id="ARBA00022833"/>
    </source>
</evidence>
<dbReference type="InterPro" id="IPR057602">
    <property type="entry name" value="Zfn-CCCH_PARP12"/>
</dbReference>
<dbReference type="Pfam" id="PF23466">
    <property type="entry name" value="WWE_4"/>
    <property type="match status" value="1"/>
</dbReference>
<evidence type="ECO:0000259" key="14">
    <source>
        <dbReference type="PROSITE" id="PS50918"/>
    </source>
</evidence>
<sequence>MSDPVVCSFLTKTLCAQGGRLGLTELREHIDLSEQQLMETLRAAGPRRFLLTGDDGLPTEVLAVSDVRVCVLKECPGCDRLHLCKLHLGGKCNLGPRACRYSHDISSTENKKVLKTHELSGLSEDELRVLLLQNDPFFLPDVCQFYNRKGGVCNQKNNCSRLHICRHYLKGKCKFFACKRSHKLLDEHSLRVLETAGIDAKIVANFQIIYDHKHVEFNKEQNKEKTKPHHHFRVYSCKPVETSMKKQADTMSEEQKLPLETTVGSGVHVPPSKASKDPSSNEPTQSQLQLPAGARGKDEGKKDDSSANILKDKKEDNTEEICLFYVWKYCKHNDKCRSIHYHLPYRWQVFNGFTWNDLSMMEEIEKAYCDPKMNSIADKNINFQTMTCSSSLLRRLSTPSSVTQPMFVLTTKWIWYWQNDQGQWVEYGEQGEGDVVNSPSSDILENLYLADPDATIPFQAGLYGYQLNFKEMTQTNIYSKTQRQVCRRPKFVSYEEVQKIKQSSQRDSSIPNQACPPHWDPFDLADLKYKAVEISNTSSEYKEIKKQFEQTMKTYNIVRVQRIQNPSLWKVFQWKKEQMKKEAGKKEVNERLLFHGTKDARLEDICINNFDWRTCGSNGANYGKGSYFSRDASYSHEYCQSAVKPNVMFMARVLVGDYVRGREDYVRPPPKSVDGLCFYDSCVDNKLNPSIFVIFEKNQIYPEYLIEYKEAGKKCIIS</sequence>
<dbReference type="GO" id="GO:0009615">
    <property type="term" value="P:response to virus"/>
    <property type="evidence" value="ECO:0007669"/>
    <property type="project" value="TreeGrafter"/>
</dbReference>
<feature type="region of interest" description="Disordered" evidence="12">
    <location>
        <begin position="260"/>
        <end position="310"/>
    </location>
</feature>
<dbReference type="GO" id="GO:0003723">
    <property type="term" value="F:RNA binding"/>
    <property type="evidence" value="ECO:0007669"/>
    <property type="project" value="TreeGrafter"/>
</dbReference>
<organism evidence="16 17">
    <name type="scientific">Aythya fuligula</name>
    <name type="common">Tufted duck</name>
    <name type="synonym">Anas fuligula</name>
    <dbReference type="NCBI Taxonomy" id="219594"/>
    <lineage>
        <taxon>Eukaryota</taxon>
        <taxon>Metazoa</taxon>
        <taxon>Chordata</taxon>
        <taxon>Craniata</taxon>
        <taxon>Vertebrata</taxon>
        <taxon>Euteleostomi</taxon>
        <taxon>Archelosauria</taxon>
        <taxon>Archosauria</taxon>
        <taxon>Dinosauria</taxon>
        <taxon>Saurischia</taxon>
        <taxon>Theropoda</taxon>
        <taxon>Coelurosauria</taxon>
        <taxon>Aves</taxon>
        <taxon>Neognathae</taxon>
        <taxon>Galloanserae</taxon>
        <taxon>Anseriformes</taxon>
        <taxon>Anatidae</taxon>
        <taxon>Aythyinae</taxon>
        <taxon>Aythya</taxon>
    </lineage>
</organism>
<evidence type="ECO:0000256" key="6">
    <source>
        <dbReference type="ARBA" id="ARBA00022737"/>
    </source>
</evidence>
<evidence type="ECO:0000256" key="9">
    <source>
        <dbReference type="ARBA" id="ARBA00023242"/>
    </source>
</evidence>
<dbReference type="GO" id="GO:1990404">
    <property type="term" value="F:NAD+-protein mono-ADP-ribosyltransferase activity"/>
    <property type="evidence" value="ECO:0007669"/>
    <property type="project" value="TreeGrafter"/>
</dbReference>
<dbReference type="InterPro" id="IPR041360">
    <property type="entry name" value="ZAP_HTH"/>
</dbReference>
<dbReference type="InterPro" id="IPR012317">
    <property type="entry name" value="Poly(ADP-ribose)pol_cat_dom"/>
</dbReference>
<dbReference type="PANTHER" id="PTHR45740:SF8">
    <property type="entry name" value="ZINC FINGER CCCH-TYPE ANTIVIRAL PROTEIN 1"/>
    <property type="match status" value="1"/>
</dbReference>
<evidence type="ECO:0000256" key="11">
    <source>
        <dbReference type="PROSITE-ProRule" id="PRU00723"/>
    </source>
</evidence>
<dbReference type="Pfam" id="PF25261">
    <property type="entry name" value="zf-CCCH_PARP12"/>
    <property type="match status" value="1"/>
</dbReference>
<dbReference type="GO" id="GO:0032481">
    <property type="term" value="P:positive regulation of type I interferon production"/>
    <property type="evidence" value="ECO:0007669"/>
    <property type="project" value="TreeGrafter"/>
</dbReference>
<dbReference type="Pfam" id="PF00644">
    <property type="entry name" value="PARP"/>
    <property type="match status" value="1"/>
</dbReference>
<dbReference type="GO" id="GO:0008270">
    <property type="term" value="F:zinc ion binding"/>
    <property type="evidence" value="ECO:0007669"/>
    <property type="project" value="UniProtKB-KW"/>
</dbReference>
<evidence type="ECO:0000256" key="5">
    <source>
        <dbReference type="ARBA" id="ARBA00022723"/>
    </source>
</evidence>
<dbReference type="PROSITE" id="PS51059">
    <property type="entry name" value="PARP_CATALYTIC"/>
    <property type="match status" value="1"/>
</dbReference>
<dbReference type="Gene3D" id="3.30.720.50">
    <property type="match status" value="1"/>
</dbReference>
<dbReference type="PROSITE" id="PS50918">
    <property type="entry name" value="WWE"/>
    <property type="match status" value="1"/>
</dbReference>
<evidence type="ECO:0000256" key="1">
    <source>
        <dbReference type="ARBA" id="ARBA00004123"/>
    </source>
</evidence>
<evidence type="ECO:0000313" key="16">
    <source>
        <dbReference type="Proteomes" id="UP000504639"/>
    </source>
</evidence>
<feature type="domain" description="PARP catalytic" evidence="15">
    <location>
        <begin position="518"/>
        <end position="718"/>
    </location>
</feature>
<dbReference type="InterPro" id="IPR000571">
    <property type="entry name" value="Znf_CCCH"/>
</dbReference>
<dbReference type="GeneID" id="116501262"/>
<evidence type="ECO:0000256" key="2">
    <source>
        <dbReference type="ARBA" id="ARBA00004496"/>
    </source>
</evidence>
<comment type="subcellular location">
    <subcellularLocation>
        <location evidence="2">Cytoplasm</location>
    </subcellularLocation>
    <subcellularLocation>
        <location evidence="1">Nucleus</location>
    </subcellularLocation>
</comment>
<evidence type="ECO:0000259" key="15">
    <source>
        <dbReference type="PROSITE" id="PS51059"/>
    </source>
</evidence>
<dbReference type="SMART" id="SM00356">
    <property type="entry name" value="ZnF_C3H1"/>
    <property type="match status" value="3"/>
</dbReference>
<name>A0A6J3EG18_AYTFU</name>
<evidence type="ECO:0000256" key="12">
    <source>
        <dbReference type="SAM" id="MobiDB-lite"/>
    </source>
</evidence>
<dbReference type="Pfam" id="PF02825">
    <property type="entry name" value="WWE"/>
    <property type="match status" value="1"/>
</dbReference>
<keyword evidence="6" id="KW-0677">Repeat</keyword>
<keyword evidence="8 11" id="KW-0862">Zinc</keyword>
<keyword evidence="3" id="KW-0963">Cytoplasm</keyword>
<dbReference type="InterPro" id="IPR004170">
    <property type="entry name" value="WWE_dom"/>
</dbReference>
<feature type="compositionally biased region" description="Polar residues" evidence="12">
    <location>
        <begin position="277"/>
        <end position="289"/>
    </location>
</feature>
<keyword evidence="7 11" id="KW-0863">Zinc-finger</keyword>
<dbReference type="CDD" id="cd01439">
    <property type="entry name" value="TCCD_inducible_PARP_like"/>
    <property type="match status" value="1"/>
</dbReference>
<dbReference type="Pfam" id="PF18606">
    <property type="entry name" value="HTH_53"/>
    <property type="match status" value="1"/>
</dbReference>
<feature type="compositionally biased region" description="Basic and acidic residues" evidence="12">
    <location>
        <begin position="295"/>
        <end position="310"/>
    </location>
</feature>
<dbReference type="GO" id="GO:0005634">
    <property type="term" value="C:nucleus"/>
    <property type="evidence" value="ECO:0007669"/>
    <property type="project" value="UniProtKB-SubCell"/>
</dbReference>
<keyword evidence="16" id="KW-1185">Reference proteome</keyword>
<accession>A0A6J3EG18</accession>
<dbReference type="PROSITE" id="PS50103">
    <property type="entry name" value="ZF_C3H1"/>
    <property type="match status" value="2"/>
</dbReference>
<dbReference type="Gene3D" id="4.10.1000.10">
    <property type="entry name" value="Zinc finger, CCCH-type"/>
    <property type="match status" value="1"/>
</dbReference>
<dbReference type="SUPFAM" id="SSF117839">
    <property type="entry name" value="WWE domain"/>
    <property type="match status" value="1"/>
</dbReference>
<dbReference type="KEGG" id="aful:116501262"/>